<evidence type="ECO:0000256" key="2">
    <source>
        <dbReference type="ARBA" id="ARBA00022763"/>
    </source>
</evidence>
<dbReference type="Pfam" id="PF11799">
    <property type="entry name" value="IMS_C"/>
    <property type="match status" value="1"/>
</dbReference>
<feature type="domain" description="UmuC" evidence="6">
    <location>
        <begin position="2"/>
        <end position="186"/>
    </location>
</feature>
<evidence type="ECO:0000313" key="7">
    <source>
        <dbReference type="EMBL" id="NAW33300.1"/>
    </source>
</evidence>
<evidence type="ECO:0000259" key="6">
    <source>
        <dbReference type="PROSITE" id="PS50173"/>
    </source>
</evidence>
<evidence type="ECO:0000313" key="8">
    <source>
        <dbReference type="Proteomes" id="UP000487929"/>
    </source>
</evidence>
<dbReference type="GO" id="GO:0003887">
    <property type="term" value="F:DNA-directed DNA polymerase activity"/>
    <property type="evidence" value="ECO:0007669"/>
    <property type="project" value="TreeGrafter"/>
</dbReference>
<dbReference type="OrthoDB" id="9808813at2"/>
<dbReference type="Pfam" id="PF13438">
    <property type="entry name" value="DUF4113"/>
    <property type="match status" value="1"/>
</dbReference>
<dbReference type="CDD" id="cd01700">
    <property type="entry name" value="PolY_Pol_V_umuC"/>
    <property type="match status" value="1"/>
</dbReference>
<dbReference type="GO" id="GO:0006281">
    <property type="term" value="P:DNA repair"/>
    <property type="evidence" value="ECO:0007669"/>
    <property type="project" value="UniProtKB-KW"/>
</dbReference>
<dbReference type="Pfam" id="PF00817">
    <property type="entry name" value="IMS"/>
    <property type="match status" value="1"/>
</dbReference>
<keyword evidence="8" id="KW-1185">Reference proteome</keyword>
<dbReference type="Gene3D" id="1.10.150.20">
    <property type="entry name" value="5' to 3' exonuclease, C-terminal subdomain"/>
    <property type="match status" value="1"/>
</dbReference>
<keyword evidence="4" id="KW-0234">DNA repair</keyword>
<dbReference type="Gene3D" id="3.40.1170.60">
    <property type="match status" value="1"/>
</dbReference>
<dbReference type="GO" id="GO:0042276">
    <property type="term" value="P:error-prone translesion synthesis"/>
    <property type="evidence" value="ECO:0007669"/>
    <property type="project" value="TreeGrafter"/>
</dbReference>
<comment type="caution">
    <text evidence="7">The sequence shown here is derived from an EMBL/GenBank/DDBJ whole genome shotgun (WGS) entry which is preliminary data.</text>
</comment>
<dbReference type="GO" id="GO:0005829">
    <property type="term" value="C:cytosol"/>
    <property type="evidence" value="ECO:0007669"/>
    <property type="project" value="TreeGrafter"/>
</dbReference>
<dbReference type="EMBL" id="WUTT01000001">
    <property type="protein sequence ID" value="NAW33300.1"/>
    <property type="molecule type" value="Genomic_DNA"/>
</dbReference>
<evidence type="ECO:0000256" key="1">
    <source>
        <dbReference type="ARBA" id="ARBA00010945"/>
    </source>
</evidence>
<name>A0A7X4W2Z9_9GAMM</name>
<dbReference type="InterPro" id="IPR017961">
    <property type="entry name" value="DNA_pol_Y-fam_little_finger"/>
</dbReference>
<dbReference type="Proteomes" id="UP000487929">
    <property type="component" value="Unassembled WGS sequence"/>
</dbReference>
<keyword evidence="3" id="KW-0741">SOS mutagenesis</keyword>
<dbReference type="GO" id="GO:0003684">
    <property type="term" value="F:damaged DNA binding"/>
    <property type="evidence" value="ECO:0007669"/>
    <property type="project" value="InterPro"/>
</dbReference>
<reference evidence="7 8" key="1">
    <citation type="submission" date="2019-12" db="EMBL/GenBank/DDBJ databases">
        <title>Draft genome sequencing of Halomonas alimentaria DSM 15356.</title>
        <authorList>
            <person name="Pandiyan K."/>
            <person name="Kushwaha P."/>
            <person name="Gowdham M."/>
            <person name="Chakdar H."/>
            <person name="Singh A."/>
            <person name="Kumar M."/>
            <person name="Saxena A.K."/>
        </authorList>
    </citation>
    <scope>NUCLEOTIDE SEQUENCE [LARGE SCALE GENOMIC DNA]</scope>
    <source>
        <strain evidence="7 8">DSM 15356</strain>
    </source>
</reference>
<accession>A0A7X4W2Z9</accession>
<dbReference type="RefSeq" id="WP_161430302.1">
    <property type="nucleotide sequence ID" value="NZ_WUTT01000001.1"/>
</dbReference>
<sequence length="426" mass="48018">MIALVDGNSFYVSCERVFDPRLEGRAVGVLSNNDGCVVARSHELKALGVAMGAPLHLLPPAVRRQAVMLSSNYALYGDMSRRVNQVLGEFSPDVEPYSIDESFVGFSGFPEGELEPRCRELRDTVGRWTGIPVGVGLAPTRTLAKLANRLAKREPAFEGVCRLDAEGEATRRVLEACPVDDLWGVARRSAERLALMGIENAWQLREADPRWVRSRFSVVMERMVWELRGRPAIVLDDMSEPRRRLLVSRSFGRLTGERHELEAAMRQHCARAGEKLRRQGSLAQAVQVFVRTNPFLAGEPQYRNAAVVALPAPSADSRELLAAASRALAAIYLEGYRYQKCGVMLLDLVDVERRQASLLETPEDDARRARSQRLMAALDRLNREMGRDTVRFGLPRRDNAWKLRCERRTPRYTTSWDELMRVKTGR</sequence>
<dbReference type="SUPFAM" id="SSF56672">
    <property type="entry name" value="DNA/RNA polymerases"/>
    <property type="match status" value="1"/>
</dbReference>
<keyword evidence="5" id="KW-0742">SOS response</keyword>
<evidence type="ECO:0000256" key="4">
    <source>
        <dbReference type="ARBA" id="ARBA00023204"/>
    </source>
</evidence>
<dbReference type="AlphaFoldDB" id="A0A7X4W2Z9"/>
<dbReference type="InterPro" id="IPR001126">
    <property type="entry name" value="UmuC"/>
</dbReference>
<dbReference type="GO" id="GO:0009432">
    <property type="term" value="P:SOS response"/>
    <property type="evidence" value="ECO:0007669"/>
    <property type="project" value="UniProtKB-KW"/>
</dbReference>
<keyword evidence="2" id="KW-0227">DNA damage</keyword>
<dbReference type="PANTHER" id="PTHR11076:SF34">
    <property type="entry name" value="PROTEIN UMUC"/>
    <property type="match status" value="1"/>
</dbReference>
<proteinExistence type="inferred from homology"/>
<comment type="similarity">
    <text evidence="1">Belongs to the DNA polymerase type-Y family.</text>
</comment>
<dbReference type="InterPro" id="IPR043502">
    <property type="entry name" value="DNA/RNA_pol_sf"/>
</dbReference>
<protein>
    <submittedName>
        <fullName evidence="7">DUF4113 domain-containing protein</fullName>
    </submittedName>
</protein>
<dbReference type="InterPro" id="IPR025188">
    <property type="entry name" value="DUF4113"/>
</dbReference>
<gene>
    <name evidence="7" type="ORF">GRB96_02535</name>
</gene>
<dbReference type="InterPro" id="IPR043128">
    <property type="entry name" value="Rev_trsase/Diguanyl_cyclase"/>
</dbReference>
<evidence type="ECO:0000256" key="3">
    <source>
        <dbReference type="ARBA" id="ARBA00023199"/>
    </source>
</evidence>
<dbReference type="PANTHER" id="PTHR11076">
    <property type="entry name" value="DNA REPAIR POLYMERASE UMUC / TRANSFERASE FAMILY MEMBER"/>
    <property type="match status" value="1"/>
</dbReference>
<dbReference type="Gene3D" id="3.30.70.270">
    <property type="match status" value="1"/>
</dbReference>
<dbReference type="PROSITE" id="PS50173">
    <property type="entry name" value="UMUC"/>
    <property type="match status" value="1"/>
</dbReference>
<dbReference type="InterPro" id="IPR050116">
    <property type="entry name" value="DNA_polymerase-Y"/>
</dbReference>
<evidence type="ECO:0000256" key="5">
    <source>
        <dbReference type="ARBA" id="ARBA00023236"/>
    </source>
</evidence>
<organism evidence="7 8">
    <name type="scientific">Halomonas alimentaria</name>
    <dbReference type="NCBI Taxonomy" id="147248"/>
    <lineage>
        <taxon>Bacteria</taxon>
        <taxon>Pseudomonadati</taxon>
        <taxon>Pseudomonadota</taxon>
        <taxon>Gammaproteobacteria</taxon>
        <taxon>Oceanospirillales</taxon>
        <taxon>Halomonadaceae</taxon>
        <taxon>Halomonas</taxon>
    </lineage>
</organism>